<accession>A0ABQ4QNT8</accession>
<protein>
    <recommendedName>
        <fullName evidence="3">DUF1508 domain-containing protein</fullName>
    </recommendedName>
</protein>
<reference evidence="1 2" key="1">
    <citation type="journal article" date="2021" name="Front. Microbiol.">
        <title>Comprehensive Comparative Genomics and Phenotyping of Methylobacterium Species.</title>
        <authorList>
            <person name="Alessa O."/>
            <person name="Ogura Y."/>
            <person name="Fujitani Y."/>
            <person name="Takami H."/>
            <person name="Hayashi T."/>
            <person name="Sahin N."/>
            <person name="Tani A."/>
        </authorList>
    </citation>
    <scope>NUCLEOTIDE SEQUENCE [LARGE SCALE GENOMIC DNA]</scope>
    <source>
        <strain evidence="1 2">DSM 23679</strain>
    </source>
</reference>
<dbReference type="Proteomes" id="UP001055117">
    <property type="component" value="Unassembled WGS sequence"/>
</dbReference>
<proteinExistence type="predicted"/>
<gene>
    <name evidence="1" type="ORF">AFCDBAGC_4821</name>
</gene>
<comment type="caution">
    <text evidence="1">The sequence shown here is derived from an EMBL/GenBank/DDBJ whole genome shotgun (WGS) entry which is preliminary data.</text>
</comment>
<dbReference type="RefSeq" id="WP_238273157.1">
    <property type="nucleotide sequence ID" value="NZ_BPQG01000100.1"/>
</dbReference>
<name>A0ABQ4QNT8_9HYPH</name>
<dbReference type="EMBL" id="BPQG01000100">
    <property type="protein sequence ID" value="GJD46936.1"/>
    <property type="molecule type" value="Genomic_DNA"/>
</dbReference>
<sequence>MSKVHYVVRRSRMGRFNFTLISEAGRITGSVVVSTAGRTRADIESDARDRIRHLAETFAGIAGPTMPGLDDTILRKCGQAISNPLSAITS</sequence>
<evidence type="ECO:0000313" key="2">
    <source>
        <dbReference type="Proteomes" id="UP001055117"/>
    </source>
</evidence>
<organism evidence="1 2">
    <name type="scientific">Methylobacterium cerastii</name>
    <dbReference type="NCBI Taxonomy" id="932741"/>
    <lineage>
        <taxon>Bacteria</taxon>
        <taxon>Pseudomonadati</taxon>
        <taxon>Pseudomonadota</taxon>
        <taxon>Alphaproteobacteria</taxon>
        <taxon>Hyphomicrobiales</taxon>
        <taxon>Methylobacteriaceae</taxon>
        <taxon>Methylobacterium</taxon>
    </lineage>
</organism>
<evidence type="ECO:0008006" key="3">
    <source>
        <dbReference type="Google" id="ProtNLM"/>
    </source>
</evidence>
<keyword evidence="2" id="KW-1185">Reference proteome</keyword>
<evidence type="ECO:0000313" key="1">
    <source>
        <dbReference type="EMBL" id="GJD46936.1"/>
    </source>
</evidence>